<dbReference type="Pfam" id="PF00067">
    <property type="entry name" value="p450"/>
    <property type="match status" value="1"/>
</dbReference>
<keyword evidence="5 7" id="KW-0408">Iron</keyword>
<reference evidence="9 10" key="1">
    <citation type="submission" date="2014-04" db="EMBL/GenBank/DDBJ databases">
        <title>Evolutionary Origins and Diversification of the Mycorrhizal Mutualists.</title>
        <authorList>
            <consortium name="DOE Joint Genome Institute"/>
            <consortium name="Mycorrhizal Genomics Consortium"/>
            <person name="Kohler A."/>
            <person name="Kuo A."/>
            <person name="Nagy L.G."/>
            <person name="Floudas D."/>
            <person name="Copeland A."/>
            <person name="Barry K.W."/>
            <person name="Cichocki N."/>
            <person name="Veneault-Fourrey C."/>
            <person name="LaButti K."/>
            <person name="Lindquist E.A."/>
            <person name="Lipzen A."/>
            <person name="Lundell T."/>
            <person name="Morin E."/>
            <person name="Murat C."/>
            <person name="Riley R."/>
            <person name="Ohm R."/>
            <person name="Sun H."/>
            <person name="Tunlid A."/>
            <person name="Henrissat B."/>
            <person name="Grigoriev I.V."/>
            <person name="Hibbett D.S."/>
            <person name="Martin F."/>
        </authorList>
    </citation>
    <scope>NUCLEOTIDE SEQUENCE [LARGE SCALE GENOMIC DNA]</scope>
    <source>
        <strain evidence="9 10">FD-317 M1</strain>
    </source>
</reference>
<evidence type="ECO:0000313" key="10">
    <source>
        <dbReference type="Proteomes" id="UP000053593"/>
    </source>
</evidence>
<dbReference type="Gene3D" id="1.10.630.10">
    <property type="entry name" value="Cytochrome P450"/>
    <property type="match status" value="1"/>
</dbReference>
<keyword evidence="3 7" id="KW-0479">Metal-binding</keyword>
<evidence type="ECO:0000313" key="9">
    <source>
        <dbReference type="EMBL" id="KIK57188.1"/>
    </source>
</evidence>
<protein>
    <recommendedName>
        <fullName evidence="11">Cytochrome P450</fullName>
    </recommendedName>
</protein>
<evidence type="ECO:0000256" key="4">
    <source>
        <dbReference type="ARBA" id="ARBA00023002"/>
    </source>
</evidence>
<dbReference type="GO" id="GO:0020037">
    <property type="term" value="F:heme binding"/>
    <property type="evidence" value="ECO:0007669"/>
    <property type="project" value="InterPro"/>
</dbReference>
<evidence type="ECO:0000256" key="3">
    <source>
        <dbReference type="ARBA" id="ARBA00022723"/>
    </source>
</evidence>
<dbReference type="EMBL" id="KN834792">
    <property type="protein sequence ID" value="KIK57188.1"/>
    <property type="molecule type" value="Genomic_DNA"/>
</dbReference>
<evidence type="ECO:0000256" key="5">
    <source>
        <dbReference type="ARBA" id="ARBA00023004"/>
    </source>
</evidence>
<dbReference type="PANTHER" id="PTHR46206:SF6">
    <property type="entry name" value="CYTOCHROME P450 MONOOXYGENASE AN1598-RELATED"/>
    <property type="match status" value="1"/>
</dbReference>
<evidence type="ECO:0000256" key="2">
    <source>
        <dbReference type="ARBA" id="ARBA00010617"/>
    </source>
</evidence>
<name>A0A0D0CPF0_9AGAR</name>
<dbReference type="GO" id="GO:0004497">
    <property type="term" value="F:monooxygenase activity"/>
    <property type="evidence" value="ECO:0007669"/>
    <property type="project" value="UniProtKB-KW"/>
</dbReference>
<keyword evidence="7" id="KW-0349">Heme</keyword>
<feature type="binding site" description="axial binding residue" evidence="7">
    <location>
        <position position="453"/>
    </location>
    <ligand>
        <name>heme</name>
        <dbReference type="ChEBI" id="CHEBI:30413"/>
    </ligand>
    <ligandPart>
        <name>Fe</name>
        <dbReference type="ChEBI" id="CHEBI:18248"/>
    </ligandPart>
</feature>
<keyword evidence="8" id="KW-0472">Membrane</keyword>
<keyword evidence="6" id="KW-0503">Monooxygenase</keyword>
<dbReference type="InterPro" id="IPR001128">
    <property type="entry name" value="Cyt_P450"/>
</dbReference>
<gene>
    <name evidence="9" type="ORF">GYMLUDRAFT_46433</name>
</gene>
<dbReference type="CDD" id="cd11041">
    <property type="entry name" value="CYP503A1-like"/>
    <property type="match status" value="1"/>
</dbReference>
<comment type="cofactor">
    <cofactor evidence="1 7">
        <name>heme</name>
        <dbReference type="ChEBI" id="CHEBI:30413"/>
    </cofactor>
</comment>
<evidence type="ECO:0008006" key="11">
    <source>
        <dbReference type="Google" id="ProtNLM"/>
    </source>
</evidence>
<evidence type="ECO:0000256" key="7">
    <source>
        <dbReference type="PIRSR" id="PIRSR602401-1"/>
    </source>
</evidence>
<dbReference type="GO" id="GO:0005506">
    <property type="term" value="F:iron ion binding"/>
    <property type="evidence" value="ECO:0007669"/>
    <property type="project" value="InterPro"/>
</dbReference>
<evidence type="ECO:0000256" key="1">
    <source>
        <dbReference type="ARBA" id="ARBA00001971"/>
    </source>
</evidence>
<dbReference type="PANTHER" id="PTHR46206">
    <property type="entry name" value="CYTOCHROME P450"/>
    <property type="match status" value="1"/>
</dbReference>
<feature type="transmembrane region" description="Helical" evidence="8">
    <location>
        <begin position="6"/>
        <end position="26"/>
    </location>
</feature>
<sequence length="509" mass="57489">MSLFVSSQILALGAIFLATLLLPKFLRWRARMAKLNAIPTVGNSGIFSSYISAYRFKDHALEILQEGYEKYPGRAFKVPLPDGWQVIVSGKAMVDDIRKANDQELSFPKAINKVMQTDYTLGRPARADPYHIDVVRTPLTRNLGARFEDLRDEIKAAFADEIPAKESEWMKVPMLYTVMNIVSRTSNRYFVGSPLCRDPDYMKLNIEFTIDAFNGAKTLQRYPGFLKPLARQFLTNVPACVARATKHLKPMIEERLRKEEEYGTTDWPGKPNDLISWLLDEANTEDRRKDIVYNIVSRILVVNFAAIHTTSVTFTNSLYHLAAHPDILEPLREEVKTCVEEHGWTKAGMGQMRKLDSFMKETQRLVGVGGLAMTRMAMRDFTFSDGTVVPAGTIVSTASYSLHHDANLYQEPESLNAFRFSDMRAKEGEGYKHQMVAQDPSYALFGSGGRHMCPGRFFAVNELKALLGHVLLTYDIKFENNTGVPPPHWDGASVSPNRTALVMFKKRAV</sequence>
<keyword evidence="10" id="KW-1185">Reference proteome</keyword>
<accession>A0A0D0CPF0</accession>
<proteinExistence type="inferred from homology"/>
<keyword evidence="4" id="KW-0560">Oxidoreductase</keyword>
<dbReference type="InterPro" id="IPR036396">
    <property type="entry name" value="Cyt_P450_sf"/>
</dbReference>
<keyword evidence="8" id="KW-0812">Transmembrane</keyword>
<evidence type="ECO:0000256" key="6">
    <source>
        <dbReference type="ARBA" id="ARBA00023033"/>
    </source>
</evidence>
<dbReference type="AlphaFoldDB" id="A0A0D0CPF0"/>
<dbReference type="SUPFAM" id="SSF48264">
    <property type="entry name" value="Cytochrome P450"/>
    <property type="match status" value="1"/>
</dbReference>
<organism evidence="9 10">
    <name type="scientific">Collybiopsis luxurians FD-317 M1</name>
    <dbReference type="NCBI Taxonomy" id="944289"/>
    <lineage>
        <taxon>Eukaryota</taxon>
        <taxon>Fungi</taxon>
        <taxon>Dikarya</taxon>
        <taxon>Basidiomycota</taxon>
        <taxon>Agaricomycotina</taxon>
        <taxon>Agaricomycetes</taxon>
        <taxon>Agaricomycetidae</taxon>
        <taxon>Agaricales</taxon>
        <taxon>Marasmiineae</taxon>
        <taxon>Omphalotaceae</taxon>
        <taxon>Collybiopsis</taxon>
        <taxon>Collybiopsis luxurians</taxon>
    </lineage>
</organism>
<dbReference type="OrthoDB" id="1844152at2759"/>
<dbReference type="PRINTS" id="PR00463">
    <property type="entry name" value="EP450I"/>
</dbReference>
<dbReference type="HOGENOM" id="CLU_022195_0_2_1"/>
<dbReference type="GO" id="GO:0016705">
    <property type="term" value="F:oxidoreductase activity, acting on paired donors, with incorporation or reduction of molecular oxygen"/>
    <property type="evidence" value="ECO:0007669"/>
    <property type="project" value="InterPro"/>
</dbReference>
<keyword evidence="8" id="KW-1133">Transmembrane helix</keyword>
<dbReference type="InterPro" id="IPR002401">
    <property type="entry name" value="Cyt_P450_E_grp-I"/>
</dbReference>
<evidence type="ECO:0000256" key="8">
    <source>
        <dbReference type="SAM" id="Phobius"/>
    </source>
</evidence>
<comment type="similarity">
    <text evidence="2">Belongs to the cytochrome P450 family.</text>
</comment>
<dbReference type="Proteomes" id="UP000053593">
    <property type="component" value="Unassembled WGS sequence"/>
</dbReference>